<dbReference type="Gene3D" id="3.30.420.10">
    <property type="entry name" value="Ribonuclease H-like superfamily/Ribonuclease H"/>
    <property type="match status" value="1"/>
</dbReference>
<protein>
    <submittedName>
        <fullName evidence="9">Uncharacterized protein</fullName>
    </submittedName>
</protein>
<feature type="coiled-coil region" evidence="5">
    <location>
        <begin position="333"/>
        <end position="360"/>
    </location>
</feature>
<dbReference type="Pfam" id="PF07727">
    <property type="entry name" value="RVT_2"/>
    <property type="match status" value="1"/>
</dbReference>
<dbReference type="GO" id="GO:0008233">
    <property type="term" value="F:peptidase activity"/>
    <property type="evidence" value="ECO:0007669"/>
    <property type="project" value="UniProtKB-KW"/>
</dbReference>
<dbReference type="PANTHER" id="PTHR42648:SF32">
    <property type="entry name" value="RIBONUCLEASE H-LIKE DOMAIN, GAG-PRE-INTEGRASE DOMAIN PROTEIN-RELATED"/>
    <property type="match status" value="1"/>
</dbReference>
<dbReference type="InterPro" id="IPR012337">
    <property type="entry name" value="RNaseH-like_sf"/>
</dbReference>
<feature type="compositionally biased region" description="Low complexity" evidence="6">
    <location>
        <begin position="1092"/>
        <end position="1107"/>
    </location>
</feature>
<feature type="region of interest" description="Disordered" evidence="6">
    <location>
        <begin position="1080"/>
        <end position="1122"/>
    </location>
</feature>
<dbReference type="InterPro" id="IPR054722">
    <property type="entry name" value="PolX-like_BBD"/>
</dbReference>
<evidence type="ECO:0000313" key="9">
    <source>
        <dbReference type="EMBL" id="GEX12870.1"/>
    </source>
</evidence>
<feature type="compositionally biased region" description="Basic and acidic residues" evidence="6">
    <location>
        <begin position="984"/>
        <end position="999"/>
    </location>
</feature>
<dbReference type="EMBL" id="BKCJ010091008">
    <property type="protein sequence ID" value="GEX12870.1"/>
    <property type="molecule type" value="Genomic_DNA"/>
</dbReference>
<feature type="region of interest" description="Disordered" evidence="6">
    <location>
        <begin position="984"/>
        <end position="1031"/>
    </location>
</feature>
<dbReference type="CDD" id="cd09272">
    <property type="entry name" value="RNase_HI_RT_Ty1"/>
    <property type="match status" value="1"/>
</dbReference>
<feature type="compositionally biased region" description="Basic and acidic residues" evidence="6">
    <location>
        <begin position="1017"/>
        <end position="1026"/>
    </location>
</feature>
<keyword evidence="5" id="KW-0175">Coiled coil</keyword>
<dbReference type="GO" id="GO:0003676">
    <property type="term" value="F:nucleic acid binding"/>
    <property type="evidence" value="ECO:0007669"/>
    <property type="project" value="InterPro"/>
</dbReference>
<evidence type="ECO:0000256" key="5">
    <source>
        <dbReference type="SAM" id="Coils"/>
    </source>
</evidence>
<sequence>MDSLSPQVVSVAKLPILNPNEFDLWKMRIKQYFLMTDYSLWEVILNGDSPVPTRIVEGVVQLVAPTTAEQKLARKNELKARGTLLMALLDKHQLKFNSHKNAKTLMEAIEKRFEVKHSSSTVSESHNLSFVSSSQVDSTTNSVSAAVNVSAIGSKFPQLDNEDLKQINVDGLKEMDLKWQMTMLTMRARRFLQKTGRNLGANGPTSIGFDMTKVDCYNCHRKGHFARECRSPKDSRRTAAAEPQRRNVPVKTSSLNALVSSCSKACSKAYSQLQTQYDKLTEDFCKSQFDVVLYQTGLESVEARLLVYKQNESIFEENIKMLNIEVQLRDNALATLRQKINTTEKERDDLNMKLEKFQTSSKRLTDLLASQTSEKTGLGYNLQVFTKAMFDCDNYYSSKSDCDSWPPSNLYDRFVPSGGYHAVPLPSTGTFMPPKPDLFHTPLSDETEHLAFNVQVSPTKPEQDLSSRPNAPITEDWIFDSEENDQPQISKGVPSFAQSSALVKSPRHPSQPFQAPILVALSVPLSSKPPYKGARNNKRACFYVPVNHSKSHMHKVLPAAPLQSQPVFTTVARPGNPQQALRDKGVIDSGCSRHMTRNMSYLSDFEDLNGGYVTFGGNPKGGKITGKRKIKTGKLDFDDVYFVKELKFNLFSNRRLGHVNFKTMNKLVKGNLVRGLPTKVFANDNSCVACKKGKQHRASCKSKLVSSVDQPLFRLHMDLFGPTFVKSLSKKSYCLVITNDYSIFSWVFFLASKDETTPVLKTFITGLENLHSLQVKVIICDNGTEFKNSNLNQFCGLKGIKRESSVLRTPQQHGIAERKNRILIEAARTMVLVTKPHNKTPYELLHGRLPSIGFIRPFGYSVTILNTLDHLGKFQGKVDEGFLVGYSVCSKAFRVFNSRTRIVQETLHVNFMENKPNVVGSGPTWLFDIDSLSRTMNYQPVSAENQTNSHASLQDTKKAGEKVAHTYVLFPVWSDGFTNPQNKDKDALVDGKEHDDDIQKSVSPDIHSLSCSAQTRKQGDKTENKDKRKSHVNSIIGYMDLNAEFEECSNNSSNGVNAASSLVSTAGHNFIHNTNNFSAAGPSNTTASPTVANSSSQDASTSSHDSNMPNLEDLTHSDDANDVGAEDDINNLESVVPVSPIPTIRIHKDHPISQIIGDLSLTTQTRSMARAVKDQGHTQEEGIDYEEVFDPIAKIEAIRLFLAYASFMGFLVYQMDVKSAFSMALLRKKYTCVNPQGLRILNILKKYKKWSRHFMDYIKLLELEKPLLKDLDEEDVDVHTYRSMIVKRIFGYLKGKPNLGLWYPKYSPSDLVAYSDSDYTGASLDRKSTTRGCQFLGCRLISWQCKKQTVVATSSTEAEHVAAASGCAQVL</sequence>
<dbReference type="PANTHER" id="PTHR42648">
    <property type="entry name" value="TRANSPOSASE, PUTATIVE-RELATED"/>
    <property type="match status" value="1"/>
</dbReference>
<feature type="compositionally biased region" description="Polar residues" evidence="6">
    <location>
        <begin position="1080"/>
        <end position="1091"/>
    </location>
</feature>
<accession>A0A699H2N7</accession>
<keyword evidence="4" id="KW-0862">Zinc</keyword>
<dbReference type="InterPro" id="IPR001878">
    <property type="entry name" value="Znf_CCHC"/>
</dbReference>
<feature type="domain" description="Integrase catalytic" evidence="8">
    <location>
        <begin position="707"/>
        <end position="875"/>
    </location>
</feature>
<dbReference type="PROSITE" id="PS50994">
    <property type="entry name" value="INTEGRASE"/>
    <property type="match status" value="1"/>
</dbReference>
<organism evidence="9">
    <name type="scientific">Tanacetum cinerariifolium</name>
    <name type="common">Dalmatian daisy</name>
    <name type="synonym">Chrysanthemum cinerariifolium</name>
    <dbReference type="NCBI Taxonomy" id="118510"/>
    <lineage>
        <taxon>Eukaryota</taxon>
        <taxon>Viridiplantae</taxon>
        <taxon>Streptophyta</taxon>
        <taxon>Embryophyta</taxon>
        <taxon>Tracheophyta</taxon>
        <taxon>Spermatophyta</taxon>
        <taxon>Magnoliopsida</taxon>
        <taxon>eudicotyledons</taxon>
        <taxon>Gunneridae</taxon>
        <taxon>Pentapetalae</taxon>
        <taxon>asterids</taxon>
        <taxon>campanulids</taxon>
        <taxon>Asterales</taxon>
        <taxon>Asteraceae</taxon>
        <taxon>Asteroideae</taxon>
        <taxon>Anthemideae</taxon>
        <taxon>Anthemidinae</taxon>
        <taxon>Tanacetum</taxon>
    </lineage>
</organism>
<dbReference type="Pfam" id="PF22936">
    <property type="entry name" value="Pol_BBD"/>
    <property type="match status" value="1"/>
</dbReference>
<reference evidence="9" key="1">
    <citation type="journal article" date="2019" name="Sci. Rep.">
        <title>Draft genome of Tanacetum cinerariifolium, the natural source of mosquito coil.</title>
        <authorList>
            <person name="Yamashiro T."/>
            <person name="Shiraishi A."/>
            <person name="Satake H."/>
            <person name="Nakayama K."/>
        </authorList>
    </citation>
    <scope>NUCLEOTIDE SEQUENCE</scope>
</reference>
<dbReference type="InterPro" id="IPR039537">
    <property type="entry name" value="Retrotran_Ty1/copia-like"/>
</dbReference>
<proteinExistence type="predicted"/>
<evidence type="ECO:0000256" key="1">
    <source>
        <dbReference type="ARBA" id="ARBA00022670"/>
    </source>
</evidence>
<keyword evidence="3" id="KW-0378">Hydrolase</keyword>
<comment type="caution">
    <text evidence="9">The sequence shown here is derived from an EMBL/GenBank/DDBJ whole genome shotgun (WGS) entry which is preliminary data.</text>
</comment>
<name>A0A699H2N7_TANCI</name>
<dbReference type="SMART" id="SM00343">
    <property type="entry name" value="ZnF_C2HC"/>
    <property type="match status" value="1"/>
</dbReference>
<dbReference type="InterPro" id="IPR001584">
    <property type="entry name" value="Integrase_cat-core"/>
</dbReference>
<evidence type="ECO:0000259" key="7">
    <source>
        <dbReference type="PROSITE" id="PS50158"/>
    </source>
</evidence>
<evidence type="ECO:0000256" key="4">
    <source>
        <dbReference type="PROSITE-ProRule" id="PRU00047"/>
    </source>
</evidence>
<dbReference type="Pfam" id="PF00665">
    <property type="entry name" value="rve"/>
    <property type="match status" value="1"/>
</dbReference>
<keyword evidence="2" id="KW-0479">Metal-binding</keyword>
<feature type="domain" description="CCHC-type" evidence="7">
    <location>
        <begin position="216"/>
        <end position="231"/>
    </location>
</feature>
<dbReference type="Gene3D" id="4.10.60.10">
    <property type="entry name" value="Zinc finger, CCHC-type"/>
    <property type="match status" value="1"/>
</dbReference>
<dbReference type="InterPro" id="IPR013103">
    <property type="entry name" value="RVT_2"/>
</dbReference>
<evidence type="ECO:0000259" key="8">
    <source>
        <dbReference type="PROSITE" id="PS50994"/>
    </source>
</evidence>
<dbReference type="SUPFAM" id="SSF57756">
    <property type="entry name" value="Retrovirus zinc finger-like domains"/>
    <property type="match status" value="1"/>
</dbReference>
<dbReference type="PROSITE" id="PS50158">
    <property type="entry name" value="ZF_CCHC"/>
    <property type="match status" value="1"/>
</dbReference>
<gene>
    <name evidence="9" type="ORF">Tci_284845</name>
</gene>
<evidence type="ECO:0000256" key="3">
    <source>
        <dbReference type="ARBA" id="ARBA00022801"/>
    </source>
</evidence>
<dbReference type="InterPro" id="IPR036397">
    <property type="entry name" value="RNaseH_sf"/>
</dbReference>
<dbReference type="GO" id="GO:0006508">
    <property type="term" value="P:proteolysis"/>
    <property type="evidence" value="ECO:0007669"/>
    <property type="project" value="UniProtKB-KW"/>
</dbReference>
<dbReference type="GO" id="GO:0008270">
    <property type="term" value="F:zinc ion binding"/>
    <property type="evidence" value="ECO:0007669"/>
    <property type="project" value="UniProtKB-KW"/>
</dbReference>
<keyword evidence="1" id="KW-0645">Protease</keyword>
<evidence type="ECO:0000256" key="2">
    <source>
        <dbReference type="ARBA" id="ARBA00022723"/>
    </source>
</evidence>
<dbReference type="Pfam" id="PF25597">
    <property type="entry name" value="SH3_retrovirus"/>
    <property type="match status" value="1"/>
</dbReference>
<dbReference type="GO" id="GO:0015074">
    <property type="term" value="P:DNA integration"/>
    <property type="evidence" value="ECO:0007669"/>
    <property type="project" value="InterPro"/>
</dbReference>
<dbReference type="SUPFAM" id="SSF53098">
    <property type="entry name" value="Ribonuclease H-like"/>
    <property type="match status" value="1"/>
</dbReference>
<dbReference type="InterPro" id="IPR036875">
    <property type="entry name" value="Znf_CCHC_sf"/>
</dbReference>
<dbReference type="InterPro" id="IPR057670">
    <property type="entry name" value="SH3_retrovirus"/>
</dbReference>
<evidence type="ECO:0000256" key="6">
    <source>
        <dbReference type="SAM" id="MobiDB-lite"/>
    </source>
</evidence>
<keyword evidence="4" id="KW-0863">Zinc-finger</keyword>